<dbReference type="AlphaFoldDB" id="A0A1I1M961"/>
<dbReference type="PANTHER" id="PTHR33231">
    <property type="entry name" value="30S RIBOSOMAL PROTEIN"/>
    <property type="match status" value="1"/>
</dbReference>
<proteinExistence type="inferred from homology"/>
<dbReference type="Pfam" id="PF02482">
    <property type="entry name" value="Ribosomal_S30AE"/>
    <property type="match status" value="1"/>
</dbReference>
<dbReference type="EMBL" id="FOLY01000006">
    <property type="protein sequence ID" value="SFC81312.1"/>
    <property type="molecule type" value="Genomic_DNA"/>
</dbReference>
<evidence type="ECO:0000256" key="1">
    <source>
        <dbReference type="ARBA" id="ARBA00022845"/>
    </source>
</evidence>
<dbReference type="Proteomes" id="UP000199046">
    <property type="component" value="Unassembled WGS sequence"/>
</dbReference>
<dbReference type="GO" id="GO:0022627">
    <property type="term" value="C:cytosolic small ribosomal subunit"/>
    <property type="evidence" value="ECO:0007669"/>
    <property type="project" value="TreeGrafter"/>
</dbReference>
<dbReference type="GO" id="GO:0045900">
    <property type="term" value="P:negative regulation of translational elongation"/>
    <property type="evidence" value="ECO:0007669"/>
    <property type="project" value="TreeGrafter"/>
</dbReference>
<comment type="similarity">
    <text evidence="2">Belongs to the HPF/YfiA ribosome-associated protein family. Short HPF subfamily.</text>
</comment>
<dbReference type="CDD" id="cd00552">
    <property type="entry name" value="RaiA"/>
    <property type="match status" value="1"/>
</dbReference>
<sequence length="103" mass="11674">MQVNITGHHVELTDALREHVNQKLAKLERHYDNITNVQVTLSVEKERQQAAATLHAAGAELHAQAEQEDLYVAIDALTEKLDRQLLKHKEKIQARSQGNGKYL</sequence>
<evidence type="ECO:0000256" key="5">
    <source>
        <dbReference type="ARBA" id="ARBA00041319"/>
    </source>
</evidence>
<protein>
    <recommendedName>
        <fullName evidence="4">Ribosome hibernation promoting factor</fullName>
    </recommendedName>
    <alternativeName>
        <fullName evidence="5">Hibernation factor HPF</fullName>
    </alternativeName>
</protein>
<keyword evidence="1" id="KW-0810">Translation regulation</keyword>
<dbReference type="GO" id="GO:0043024">
    <property type="term" value="F:ribosomal small subunit binding"/>
    <property type="evidence" value="ECO:0007669"/>
    <property type="project" value="TreeGrafter"/>
</dbReference>
<comment type="subunit">
    <text evidence="3">Associates exclusively with 100S ribosomes, which are dimers of 70S ribosomes.</text>
</comment>
<dbReference type="InterPro" id="IPR003489">
    <property type="entry name" value="RHF/RaiA"/>
</dbReference>
<organism evidence="6 7">
    <name type="scientific">Kushneria avicenniae</name>
    <dbReference type="NCBI Taxonomy" id="402385"/>
    <lineage>
        <taxon>Bacteria</taxon>
        <taxon>Pseudomonadati</taxon>
        <taxon>Pseudomonadota</taxon>
        <taxon>Gammaproteobacteria</taxon>
        <taxon>Oceanospirillales</taxon>
        <taxon>Halomonadaceae</taxon>
        <taxon>Kushneria</taxon>
    </lineage>
</organism>
<dbReference type="InterPro" id="IPR050574">
    <property type="entry name" value="HPF/YfiA_ribosome-assoc"/>
</dbReference>
<evidence type="ECO:0000256" key="2">
    <source>
        <dbReference type="ARBA" id="ARBA00038434"/>
    </source>
</evidence>
<dbReference type="FunFam" id="3.30.160.100:FF:000001">
    <property type="entry name" value="Ribosome hibernation promoting factor"/>
    <property type="match status" value="1"/>
</dbReference>
<keyword evidence="7" id="KW-1185">Reference proteome</keyword>
<dbReference type="STRING" id="402385.SAMN05421848_2841"/>
<gene>
    <name evidence="6" type="ORF">SAMN05421848_2841</name>
</gene>
<evidence type="ECO:0000313" key="7">
    <source>
        <dbReference type="Proteomes" id="UP000199046"/>
    </source>
</evidence>
<accession>A0A1I1M961</accession>
<evidence type="ECO:0000256" key="3">
    <source>
        <dbReference type="ARBA" id="ARBA00038695"/>
    </source>
</evidence>
<dbReference type="SUPFAM" id="SSF69754">
    <property type="entry name" value="Ribosome binding protein Y (YfiA homologue)"/>
    <property type="match status" value="1"/>
</dbReference>
<dbReference type="Gene3D" id="3.30.160.100">
    <property type="entry name" value="Ribosome hibernation promotion factor-like"/>
    <property type="match status" value="1"/>
</dbReference>
<dbReference type="RefSeq" id="WP_090135316.1">
    <property type="nucleotide sequence ID" value="NZ_FOLY01000006.1"/>
</dbReference>
<evidence type="ECO:0000256" key="4">
    <source>
        <dbReference type="ARBA" id="ARBA00041148"/>
    </source>
</evidence>
<reference evidence="7" key="1">
    <citation type="submission" date="2016-10" db="EMBL/GenBank/DDBJ databases">
        <authorList>
            <person name="Varghese N."/>
            <person name="Submissions S."/>
        </authorList>
    </citation>
    <scope>NUCLEOTIDE SEQUENCE [LARGE SCALE GENOMIC DNA]</scope>
    <source>
        <strain evidence="7">DSM 23439</strain>
    </source>
</reference>
<dbReference type="NCBIfam" id="TIGR00741">
    <property type="entry name" value="yfiA"/>
    <property type="match status" value="1"/>
</dbReference>
<name>A0A1I1M961_9GAMM</name>
<evidence type="ECO:0000313" key="6">
    <source>
        <dbReference type="EMBL" id="SFC81312.1"/>
    </source>
</evidence>
<dbReference type="InterPro" id="IPR036567">
    <property type="entry name" value="RHF-like"/>
</dbReference>
<dbReference type="PANTHER" id="PTHR33231:SF1">
    <property type="entry name" value="30S RIBOSOMAL PROTEIN"/>
    <property type="match status" value="1"/>
</dbReference>
<dbReference type="OrthoDB" id="9795980at2"/>